<keyword evidence="4" id="KW-0472">Membrane</keyword>
<evidence type="ECO:0000259" key="5">
    <source>
        <dbReference type="Pfam" id="PF04357"/>
    </source>
</evidence>
<gene>
    <name evidence="6" type="ORF">O1Q98_15425</name>
</gene>
<comment type="subcellular location">
    <subcellularLocation>
        <location evidence="1">Membrane</location>
        <topology evidence="1">Single-pass membrane protein</topology>
    </subcellularLocation>
</comment>
<organism evidence="6 7">
    <name type="scientific">Dickeya lacustris</name>
    <dbReference type="NCBI Taxonomy" id="2259638"/>
    <lineage>
        <taxon>Bacteria</taxon>
        <taxon>Pseudomonadati</taxon>
        <taxon>Pseudomonadota</taxon>
        <taxon>Gammaproteobacteria</taxon>
        <taxon>Enterobacterales</taxon>
        <taxon>Pectobacteriaceae</taxon>
        <taxon>Dickeya</taxon>
    </lineage>
</organism>
<reference evidence="6 7" key="1">
    <citation type="submission" date="2022-12" db="EMBL/GenBank/DDBJ databases">
        <title>Complete genome sequencing of Dickeya lacustris type strain LMG30899.</title>
        <authorList>
            <person name="Dobhal S."/>
            <person name="Arizala D."/>
            <person name="Arif M."/>
        </authorList>
    </citation>
    <scope>NUCLEOTIDE SEQUENCE [LARGE SCALE GENOMIC DNA]</scope>
    <source>
        <strain evidence="6 7">LMG30899</strain>
    </source>
</reference>
<keyword evidence="3" id="KW-1133">Transmembrane helix</keyword>
<accession>A0ABY8G4Z5</accession>
<dbReference type="InterPro" id="IPR007452">
    <property type="entry name" value="TamB_C"/>
</dbReference>
<proteinExistence type="predicted"/>
<dbReference type="Proteomes" id="UP001219630">
    <property type="component" value="Chromosome"/>
</dbReference>
<keyword evidence="7" id="KW-1185">Reference proteome</keyword>
<dbReference type="Pfam" id="PF04357">
    <property type="entry name" value="TamB"/>
    <property type="match status" value="1"/>
</dbReference>
<evidence type="ECO:0000313" key="7">
    <source>
        <dbReference type="Proteomes" id="UP001219630"/>
    </source>
</evidence>
<keyword evidence="2" id="KW-0812">Transmembrane</keyword>
<evidence type="ECO:0000256" key="4">
    <source>
        <dbReference type="ARBA" id="ARBA00023136"/>
    </source>
</evidence>
<dbReference type="EMBL" id="CP114280">
    <property type="protein sequence ID" value="WFN55022.1"/>
    <property type="molecule type" value="Genomic_DNA"/>
</dbReference>
<protein>
    <submittedName>
        <fullName evidence="6">Translocation/assembly module TamB</fullName>
    </submittedName>
</protein>
<sequence>MSKTKAIALGLSVLFVTVLLALALLLSTATGLRILLTTATRWVPGLTIAQIEGDLTALTLHDVGYQSAGVSVQAQKLHLALQPACLWRSQVCLDELSLQRLNVRLDSRQLPPEPADTAASVEEDRRAPVAIALRHLSLTDSQIEIDGTTLALSELQSGIRWQGRALTLSPTQLNGLTITLPPTPPSAPPTGEAAVALAQQLRTLFSAPLLPAMPEFSLPLDLTIDDFRGEDWRIQGASPLRISNVQLQAQARKQSLVIAQLKVVLPQGALYAQGEMRFADDWPLSLNANATLSDEALNGERIRLTASGSLRQQLRVMMNVSGPQQAQLSLETSLAEAGLPFTLNLSSPQLRWPLTGDALYQLKQLQLTLGGRATDYALSLRTDIAGQALPPATLTLDGNGSEQQFTLRQLQLSALQGTANISGQLEWPDALHWRTEWALNGINSAQQWPQWPIRLDGALSARGSLSATHWQLDVPQLNLHGQLRQQRVALKGALRGDDSGQWSIPEVVATWGRNQLSLQGGIGEQWQLDGKVDAPALNGLLPGLAGKITGKVRLFGKREQPHMQTELKASGLRWQQLSVGQLTLNSDVQADQQVRGTLDLQVQQLIQDEWRLASVSVRAAGDENQHQLRVMVNGEPLGGQGLLRGHVDRATQRWQGELTDTRLSTPVGEWRLSPSLSLAYQAATQTLTLGAHCWRHSDAELCVPQPIEAGASGKASLALNRFNVSIMKPFLDAQTAVSGTITGNAQVSWQRGGGLPDAQLKLNGSGVSVRQTLQSGGALPVVFNTLTLDAALQRGQARLAWLAGIDGNGRMRGELDITDPQQRRGLGGTVSINGLSLALLKPMLRQNENASGIINADLRFGGSVAHPTVFGQLALTGLSAQSQALPVDLTHGNLALVFNGMSSSLQGVLGTTQGQINLAGSADWSQAQAWRARVAVNGERMRVTLPPMARLDISPDMVFDATPQQLTLNGTVTIPWARVVAHDLPASTVGVSDDEVIVDAHRPATRTGASIPIVSNLIVRVGDDVWLEAYGLRARLRGDLKVTQDIQGLGLNGQITMPEGRFKAYGQDLRVRKGQLLFAGPPTQPLLNIEAIRNPDNTADSVTVGVRITGPATTPKLEVFSEPTLSQQEALSYLLRGQGLNSTGTDSAMMTSALIGLGVAQSGQVVGKIGEAFGVSNLALDTQGVGDKSQVVVSGYVLPGLQVKYGVGLFDSLATLTLRYRLMPKLYLEAVSGVSQALDVLYQFEF</sequence>
<evidence type="ECO:0000256" key="3">
    <source>
        <dbReference type="ARBA" id="ARBA00022989"/>
    </source>
</evidence>
<dbReference type="PANTHER" id="PTHR36985">
    <property type="entry name" value="TRANSLOCATION AND ASSEMBLY MODULE SUBUNIT TAMB"/>
    <property type="match status" value="1"/>
</dbReference>
<evidence type="ECO:0000256" key="2">
    <source>
        <dbReference type="ARBA" id="ARBA00022692"/>
    </source>
</evidence>
<dbReference type="PANTHER" id="PTHR36985:SF1">
    <property type="entry name" value="TRANSLOCATION AND ASSEMBLY MODULE SUBUNIT TAMB"/>
    <property type="match status" value="1"/>
</dbReference>
<dbReference type="RefSeq" id="WP_125260518.1">
    <property type="nucleotide sequence ID" value="NZ_CP114280.1"/>
</dbReference>
<evidence type="ECO:0000313" key="6">
    <source>
        <dbReference type="EMBL" id="WFN55022.1"/>
    </source>
</evidence>
<name>A0ABY8G4Z5_9GAMM</name>
<feature type="domain" description="Translocation and assembly module TamB C-terminal" evidence="5">
    <location>
        <begin position="911"/>
        <end position="1246"/>
    </location>
</feature>
<evidence type="ECO:0000256" key="1">
    <source>
        <dbReference type="ARBA" id="ARBA00004167"/>
    </source>
</evidence>